<dbReference type="Proteomes" id="UP001610563">
    <property type="component" value="Unassembled WGS sequence"/>
</dbReference>
<proteinExistence type="predicted"/>
<feature type="compositionally biased region" description="Basic and acidic residues" evidence="1">
    <location>
        <begin position="135"/>
        <end position="153"/>
    </location>
</feature>
<evidence type="ECO:0000313" key="3">
    <source>
        <dbReference type="Proteomes" id="UP001610563"/>
    </source>
</evidence>
<gene>
    <name evidence="2" type="ORF">BJX66DRAFT_331029</name>
</gene>
<keyword evidence="3" id="KW-1185">Reference proteome</keyword>
<feature type="compositionally biased region" description="Polar residues" evidence="1">
    <location>
        <begin position="155"/>
        <end position="166"/>
    </location>
</feature>
<reference evidence="2 3" key="1">
    <citation type="submission" date="2024-07" db="EMBL/GenBank/DDBJ databases">
        <title>Section-level genome sequencing and comparative genomics of Aspergillus sections Usti and Cavernicolus.</title>
        <authorList>
            <consortium name="Lawrence Berkeley National Laboratory"/>
            <person name="Nybo J.L."/>
            <person name="Vesth T.C."/>
            <person name="Theobald S."/>
            <person name="Frisvad J.C."/>
            <person name="Larsen T.O."/>
            <person name="Kjaerboelling I."/>
            <person name="Rothschild-Mancinelli K."/>
            <person name="Lyhne E.K."/>
            <person name="Kogle M.E."/>
            <person name="Barry K."/>
            <person name="Clum A."/>
            <person name="Na H."/>
            <person name="Ledsgaard L."/>
            <person name="Lin J."/>
            <person name="Lipzen A."/>
            <person name="Kuo A."/>
            <person name="Riley R."/>
            <person name="Mondo S."/>
            <person name="Labutti K."/>
            <person name="Haridas S."/>
            <person name="Pangalinan J."/>
            <person name="Salamov A.A."/>
            <person name="Simmons B.A."/>
            <person name="Magnuson J.K."/>
            <person name="Chen J."/>
            <person name="Drula E."/>
            <person name="Henrissat B."/>
            <person name="Wiebenga A."/>
            <person name="Lubbers R.J."/>
            <person name="Gomes A.C."/>
            <person name="Makela M.R."/>
            <person name="Stajich J."/>
            <person name="Grigoriev I.V."/>
            <person name="Mortensen U.H."/>
            <person name="De Vries R.P."/>
            <person name="Baker S.E."/>
            <person name="Andersen M.R."/>
        </authorList>
    </citation>
    <scope>NUCLEOTIDE SEQUENCE [LARGE SCALE GENOMIC DNA]</scope>
    <source>
        <strain evidence="2 3">CBS 209.92</strain>
    </source>
</reference>
<sequence length="202" mass="23325">MGRRGYRSWSNKEEENLQDWVAQRSHLTWPEKADEYSSTICPRSSEALRSKLRQLKEHITQRRALEMRHLRRRRGMMAKATGGRQQAAVVPSQSAPCPRYISSRQICAGMHRLPFAENRPVCRNTLSANANAASRHPDQSKSVKKPSVHDRIDLSPQSTKKPTRSFQLTRRLTRSTNLMWHIVYSLAGREGHLRSTQAKQRE</sequence>
<evidence type="ECO:0000313" key="2">
    <source>
        <dbReference type="EMBL" id="KAL2782736.1"/>
    </source>
</evidence>
<organism evidence="2 3">
    <name type="scientific">Aspergillus keveii</name>
    <dbReference type="NCBI Taxonomy" id="714993"/>
    <lineage>
        <taxon>Eukaryota</taxon>
        <taxon>Fungi</taxon>
        <taxon>Dikarya</taxon>
        <taxon>Ascomycota</taxon>
        <taxon>Pezizomycotina</taxon>
        <taxon>Eurotiomycetes</taxon>
        <taxon>Eurotiomycetidae</taxon>
        <taxon>Eurotiales</taxon>
        <taxon>Aspergillaceae</taxon>
        <taxon>Aspergillus</taxon>
        <taxon>Aspergillus subgen. Nidulantes</taxon>
    </lineage>
</organism>
<accession>A0ABR4FHL6</accession>
<protein>
    <submittedName>
        <fullName evidence="2">Uncharacterized protein</fullName>
    </submittedName>
</protein>
<feature type="region of interest" description="Disordered" evidence="1">
    <location>
        <begin position="130"/>
        <end position="166"/>
    </location>
</feature>
<comment type="caution">
    <text evidence="2">The sequence shown here is derived from an EMBL/GenBank/DDBJ whole genome shotgun (WGS) entry which is preliminary data.</text>
</comment>
<dbReference type="EMBL" id="JBFTWV010000334">
    <property type="protein sequence ID" value="KAL2782736.1"/>
    <property type="molecule type" value="Genomic_DNA"/>
</dbReference>
<evidence type="ECO:0000256" key="1">
    <source>
        <dbReference type="SAM" id="MobiDB-lite"/>
    </source>
</evidence>
<name>A0ABR4FHL6_9EURO</name>